<dbReference type="EMBL" id="MT740307">
    <property type="protein sequence ID" value="QNR53845.1"/>
    <property type="molecule type" value="Genomic_DNA"/>
</dbReference>
<dbReference type="Proteomes" id="UP000516415">
    <property type="component" value="Segment"/>
</dbReference>
<gene>
    <name evidence="1" type="ORF">phiK7A1_055</name>
</gene>
<sequence>MLSQAVDRPTLISYTKESNKMAGKAKAYFEVSCNIHGTAGEKNVPNFKRLTVGVPSSLGKAKRMGCPVCKKVKSQEAQ</sequence>
<proteinExistence type="predicted"/>
<keyword evidence="2" id="KW-1185">Reference proteome</keyword>
<protein>
    <submittedName>
        <fullName evidence="1">Uncharacterized protein</fullName>
    </submittedName>
</protein>
<evidence type="ECO:0000313" key="1">
    <source>
        <dbReference type="EMBL" id="QNR53845.1"/>
    </source>
</evidence>
<accession>A0A7H0XFQ5</accession>
<name>A0A7H0XFQ5_9CAUD</name>
<reference evidence="1 2" key="1">
    <citation type="submission" date="2020-07" db="EMBL/GenBank/DDBJ databases">
        <authorList>
            <person name="Martino G."/>
            <person name="Holtappels D."/>
            <person name="Wagemans J."/>
            <person name="Lavigne R."/>
            <person name="Turina M."/>
            <person name="Ciuffo M."/>
        </authorList>
    </citation>
    <scope>NUCLEOTIDE SEQUENCE [LARGE SCALE GENOMIC DNA]</scope>
</reference>
<evidence type="ECO:0000313" key="2">
    <source>
        <dbReference type="Proteomes" id="UP000516415"/>
    </source>
</evidence>
<organism evidence="1 2">
    <name type="scientific">Pseudomonas phage phiK7A1</name>
    <dbReference type="NCBI Taxonomy" id="2759194"/>
    <lineage>
        <taxon>Viruses</taxon>
        <taxon>Duplodnaviria</taxon>
        <taxon>Heunggongvirae</taxon>
        <taxon>Uroviricota</taxon>
        <taxon>Caudoviricetes</taxon>
        <taxon>Vandenendeviridae</taxon>
        <taxon>Gorskivirinae</taxon>
        <taxon>Torinovirus</taxon>
        <taxon>Torinovirus K7A1</taxon>
    </lineage>
</organism>